<evidence type="ECO:0000256" key="4">
    <source>
        <dbReference type="ARBA" id="ARBA00022967"/>
    </source>
</evidence>
<dbReference type="SUPFAM" id="SSF52540">
    <property type="entry name" value="P-loop containing nucleoside triphosphate hydrolases"/>
    <property type="match status" value="1"/>
</dbReference>
<keyword evidence="1" id="KW-0813">Transport</keyword>
<evidence type="ECO:0000259" key="6">
    <source>
        <dbReference type="PROSITE" id="PS50893"/>
    </source>
</evidence>
<dbReference type="InterPro" id="IPR027417">
    <property type="entry name" value="P-loop_NTPase"/>
</dbReference>
<keyword evidence="4" id="KW-1278">Translocase</keyword>
<dbReference type="RefSeq" id="WP_305929820.1">
    <property type="nucleotide sequence ID" value="NZ_JAVAIL010000002.1"/>
</dbReference>
<dbReference type="PANTHER" id="PTHR42794">
    <property type="entry name" value="HEMIN IMPORT ATP-BINDING PROTEIN HMUV"/>
    <property type="match status" value="1"/>
</dbReference>
<evidence type="ECO:0000256" key="5">
    <source>
        <dbReference type="ARBA" id="ARBA00037066"/>
    </source>
</evidence>
<dbReference type="Pfam" id="PF00005">
    <property type="entry name" value="ABC_tran"/>
    <property type="match status" value="1"/>
</dbReference>
<keyword evidence="3 7" id="KW-0067">ATP-binding</keyword>
<evidence type="ECO:0000256" key="3">
    <source>
        <dbReference type="ARBA" id="ARBA00022840"/>
    </source>
</evidence>
<dbReference type="SMART" id="SM00382">
    <property type="entry name" value="AAA"/>
    <property type="match status" value="1"/>
</dbReference>
<dbReference type="GO" id="GO:0005524">
    <property type="term" value="F:ATP binding"/>
    <property type="evidence" value="ECO:0007669"/>
    <property type="project" value="UniProtKB-KW"/>
</dbReference>
<comment type="caution">
    <text evidence="7">The sequence shown here is derived from an EMBL/GenBank/DDBJ whole genome shotgun (WGS) entry which is preliminary data.</text>
</comment>
<keyword evidence="2" id="KW-0547">Nucleotide-binding</keyword>
<dbReference type="PANTHER" id="PTHR42794:SF1">
    <property type="entry name" value="HEMIN IMPORT ATP-BINDING PROTEIN HMUV"/>
    <property type="match status" value="1"/>
</dbReference>
<gene>
    <name evidence="7" type="ORF">Q9K01_08725</name>
</gene>
<organism evidence="7 8">
    <name type="scientific">Qipengyuania benthica</name>
    <dbReference type="NCBI Taxonomy" id="3067651"/>
    <lineage>
        <taxon>Bacteria</taxon>
        <taxon>Pseudomonadati</taxon>
        <taxon>Pseudomonadota</taxon>
        <taxon>Alphaproteobacteria</taxon>
        <taxon>Sphingomonadales</taxon>
        <taxon>Erythrobacteraceae</taxon>
        <taxon>Qipengyuania</taxon>
    </lineage>
</organism>
<proteinExistence type="predicted"/>
<evidence type="ECO:0000313" key="7">
    <source>
        <dbReference type="EMBL" id="MDP4539703.1"/>
    </source>
</evidence>
<evidence type="ECO:0000313" key="8">
    <source>
        <dbReference type="Proteomes" id="UP001235664"/>
    </source>
</evidence>
<dbReference type="Gene3D" id="3.40.50.300">
    <property type="entry name" value="P-loop containing nucleotide triphosphate hydrolases"/>
    <property type="match status" value="1"/>
</dbReference>
<keyword evidence="8" id="KW-1185">Reference proteome</keyword>
<dbReference type="InterPro" id="IPR003439">
    <property type="entry name" value="ABC_transporter-like_ATP-bd"/>
</dbReference>
<comment type="function">
    <text evidence="5">Part of the ABC transporter complex HmuTUV involved in hemin import. Responsible for energy coupling to the transport system.</text>
</comment>
<dbReference type="Proteomes" id="UP001235664">
    <property type="component" value="Unassembled WGS sequence"/>
</dbReference>
<dbReference type="CDD" id="cd03214">
    <property type="entry name" value="ABC_Iron-Siderophores_B12_Hemin"/>
    <property type="match status" value="1"/>
</dbReference>
<dbReference type="EMBL" id="JAVAIL010000002">
    <property type="protein sequence ID" value="MDP4539703.1"/>
    <property type="molecule type" value="Genomic_DNA"/>
</dbReference>
<name>A0ABT9H8Q4_9SPHN</name>
<evidence type="ECO:0000256" key="2">
    <source>
        <dbReference type="ARBA" id="ARBA00022741"/>
    </source>
</evidence>
<evidence type="ECO:0000256" key="1">
    <source>
        <dbReference type="ARBA" id="ARBA00022448"/>
    </source>
</evidence>
<accession>A0ABT9H8Q4</accession>
<dbReference type="PROSITE" id="PS50893">
    <property type="entry name" value="ABC_TRANSPORTER_2"/>
    <property type="match status" value="1"/>
</dbReference>
<feature type="domain" description="ABC transporter" evidence="6">
    <location>
        <begin position="1"/>
        <end position="236"/>
    </location>
</feature>
<sequence length="251" mass="26194">MNGSGQVLSAEGLTVTARLDAVSLELQRGQITAICGPNGAGKSTLLETLAGLITPDSGKVMLDGEDLAQFHPRDRARRLGYLPQTPEIAWDVPVRSLIELGRMPHGDRLAAPVDAAIAALDLGAFAERRALSLSGGETARVLLARVLAGTPEWILADEPLAALDLAHQHALLRHLRCAAEAGAGPGAGVVLVLHDLALAMNHADRVVVLDGGSVAADGAPEEALAAEVIARVWDVAVEWIGEPGRRALVTR</sequence>
<protein>
    <submittedName>
        <fullName evidence="7">ATP-binding cassette domain-containing protein</fullName>
    </submittedName>
</protein>
<dbReference type="InterPro" id="IPR003593">
    <property type="entry name" value="AAA+_ATPase"/>
</dbReference>
<reference evidence="7 8" key="1">
    <citation type="submission" date="2023-08" db="EMBL/GenBank/DDBJ databases">
        <title>genomic of DY56.</title>
        <authorList>
            <person name="Wang Y."/>
        </authorList>
    </citation>
    <scope>NUCLEOTIDE SEQUENCE [LARGE SCALE GENOMIC DNA]</scope>
    <source>
        <strain evidence="7 8">DY56-A-20</strain>
    </source>
</reference>